<gene>
    <name evidence="3" type="ORF">SK128_010469</name>
</gene>
<evidence type="ECO:0000313" key="3">
    <source>
        <dbReference type="EMBL" id="KAK7080551.1"/>
    </source>
</evidence>
<organism evidence="3 4">
    <name type="scientific">Halocaridina rubra</name>
    <name type="common">Hawaiian red shrimp</name>
    <dbReference type="NCBI Taxonomy" id="373956"/>
    <lineage>
        <taxon>Eukaryota</taxon>
        <taxon>Metazoa</taxon>
        <taxon>Ecdysozoa</taxon>
        <taxon>Arthropoda</taxon>
        <taxon>Crustacea</taxon>
        <taxon>Multicrustacea</taxon>
        <taxon>Malacostraca</taxon>
        <taxon>Eumalacostraca</taxon>
        <taxon>Eucarida</taxon>
        <taxon>Decapoda</taxon>
        <taxon>Pleocyemata</taxon>
        <taxon>Caridea</taxon>
        <taxon>Atyoidea</taxon>
        <taxon>Atyidae</taxon>
        <taxon>Halocaridina</taxon>
    </lineage>
</organism>
<evidence type="ECO:0008006" key="5">
    <source>
        <dbReference type="Google" id="ProtNLM"/>
    </source>
</evidence>
<name>A0AAN8X9X3_HALRR</name>
<accession>A0AAN8X9X3</accession>
<dbReference type="Proteomes" id="UP001381693">
    <property type="component" value="Unassembled WGS sequence"/>
</dbReference>
<evidence type="ECO:0000256" key="1">
    <source>
        <dbReference type="SAM" id="MobiDB-lite"/>
    </source>
</evidence>
<feature type="region of interest" description="Disordered" evidence="1">
    <location>
        <begin position="40"/>
        <end position="78"/>
    </location>
</feature>
<feature type="signal peptide" evidence="2">
    <location>
        <begin position="1"/>
        <end position="26"/>
    </location>
</feature>
<reference evidence="3 4" key="1">
    <citation type="submission" date="2023-11" db="EMBL/GenBank/DDBJ databases">
        <title>Halocaridina rubra genome assembly.</title>
        <authorList>
            <person name="Smith C."/>
        </authorList>
    </citation>
    <scope>NUCLEOTIDE SEQUENCE [LARGE SCALE GENOMIC DNA]</scope>
    <source>
        <strain evidence="3">EP-1</strain>
        <tissue evidence="3">Whole</tissue>
    </source>
</reference>
<feature type="chain" id="PRO_5042820878" description="Secreted protein" evidence="2">
    <location>
        <begin position="27"/>
        <end position="140"/>
    </location>
</feature>
<dbReference type="EMBL" id="JAXCGZ010005869">
    <property type="protein sequence ID" value="KAK7080551.1"/>
    <property type="molecule type" value="Genomic_DNA"/>
</dbReference>
<feature type="compositionally biased region" description="Polar residues" evidence="1">
    <location>
        <begin position="52"/>
        <end position="65"/>
    </location>
</feature>
<comment type="caution">
    <text evidence="3">The sequence shown here is derived from an EMBL/GenBank/DDBJ whole genome shotgun (WGS) entry which is preliminary data.</text>
</comment>
<protein>
    <recommendedName>
        <fullName evidence="5">Secreted protein</fullName>
    </recommendedName>
</protein>
<dbReference type="AlphaFoldDB" id="A0AAN8X9X3"/>
<evidence type="ECO:0000256" key="2">
    <source>
        <dbReference type="SAM" id="SignalP"/>
    </source>
</evidence>
<proteinExistence type="predicted"/>
<sequence length="140" mass="14853">MERLLTSCSAPAVVLLFLLITRASSAAVSSRSLLFNHMNDVNNNNHERTLSQEKSGSDSPASSSWRDAASRPPSSLANHRTAGRARLFNVTELLCPKCILQPLLTGGSPSLPVPSAGGASPSSTSSTNRTLCHCWTRTSC</sequence>
<evidence type="ECO:0000313" key="4">
    <source>
        <dbReference type="Proteomes" id="UP001381693"/>
    </source>
</evidence>
<keyword evidence="2" id="KW-0732">Signal</keyword>
<keyword evidence="4" id="KW-1185">Reference proteome</keyword>